<keyword evidence="13" id="KW-1185">Reference proteome</keyword>
<dbReference type="NCBIfam" id="TIGR00229">
    <property type="entry name" value="sensory_box"/>
    <property type="match status" value="2"/>
</dbReference>
<dbReference type="InterPro" id="IPR000700">
    <property type="entry name" value="PAS-assoc_C"/>
</dbReference>
<feature type="domain" description="PAC" evidence="11">
    <location>
        <begin position="412"/>
        <end position="464"/>
    </location>
</feature>
<evidence type="ECO:0000259" key="11">
    <source>
        <dbReference type="PROSITE" id="PS50113"/>
    </source>
</evidence>
<comment type="catalytic activity">
    <reaction evidence="1">
        <text>ATP + protein L-histidine = ADP + protein N-phospho-L-histidine.</text>
        <dbReference type="EC" id="2.7.13.3"/>
    </reaction>
</comment>
<dbReference type="Gene3D" id="3.30.565.10">
    <property type="entry name" value="Histidine kinase-like ATPase, C-terminal domain"/>
    <property type="match status" value="1"/>
</dbReference>
<proteinExistence type="predicted"/>
<organism evidence="12 13">
    <name type="scientific">Leptospira fainei serovar Hurstbridge str. BUT 6</name>
    <dbReference type="NCBI Taxonomy" id="1193011"/>
    <lineage>
        <taxon>Bacteria</taxon>
        <taxon>Pseudomonadati</taxon>
        <taxon>Spirochaetota</taxon>
        <taxon>Spirochaetia</taxon>
        <taxon>Leptospirales</taxon>
        <taxon>Leptospiraceae</taxon>
        <taxon>Leptospira</taxon>
    </lineage>
</organism>
<dbReference type="Pfam" id="PF08447">
    <property type="entry name" value="PAS_3"/>
    <property type="match status" value="1"/>
</dbReference>
<evidence type="ECO:0000256" key="8">
    <source>
        <dbReference type="ARBA" id="ARBA00023026"/>
    </source>
</evidence>
<evidence type="ECO:0000256" key="5">
    <source>
        <dbReference type="ARBA" id="ARBA00022741"/>
    </source>
</evidence>
<keyword evidence="5" id="KW-0547">Nucleotide-binding</keyword>
<keyword evidence="8" id="KW-0843">Virulence</keyword>
<sequence>MSNPWLLPSLLASLPSGIFLFSIYFYLYYREKQKALLMWAICCFFHILFYVGNIFLAAGMSEIYRFYPNVTFDFLIATFQLAGCMYFLKRSTPRIVKVIFVIVGVWAVYLDLINTENFLLMTPVYILIGFSQIFTGISFLKLTENNIGKTLTGWIFILWGFLILNYPVLRPMPEYAHIGFLIGGFFRTSAAITILLFYFEETKNTLQKTQNNYKKIIDTTQEGIWMIDKDANTSFVNDKMCDFLEISKKDFIGKSLFDFIEPEYKANVEKRLTERQSGLSEIHEFHFKNKKGESIWLLMSSSPIFDIHGNYEGALAMSTDITPFKRAESALKERERQLSTLIKNLPGIAYRCKVNIDWTMEFISDGCFELTGYSPSDFVDNRTVSFGSIIHEEDSERVYNEVVTAINANQSYRLVYRILHRNGCLRWAWEQGSAVKGENGEILALEGFITDFSQVKAAEEIMSKTLEEKEILLREVHHRVKNYLQVLSSLLSMHMDLSEESESKSVLSESQNRIQSMAYVHESLYGKNSVSDEFFPEYVGRLVESLLRSFGYQTHEIQIDLRCEPVPLRQNAFIPIGLILNELVTNALKHAFTSMPSVEVKSLGIAFYTEGNWVHLEVSDNGGGKDSKARPSESMGLELVDLLAKQLKGNVLDLTHRQGTMTRVRFPILG</sequence>
<comment type="caution">
    <text evidence="12">The sequence shown here is derived from an EMBL/GenBank/DDBJ whole genome shotgun (WGS) entry which is preliminary data.</text>
</comment>
<gene>
    <name evidence="12" type="ORF">LEP1GSC058_1231</name>
</gene>
<dbReference type="EC" id="2.7.13.3" evidence="2"/>
<keyword evidence="9" id="KW-0472">Membrane</keyword>
<keyword evidence="3" id="KW-0597">Phosphoprotein</keyword>
<dbReference type="InterPro" id="IPR011495">
    <property type="entry name" value="Sig_transdc_His_kin_sub2_dim/P"/>
</dbReference>
<dbReference type="PROSITE" id="PS50112">
    <property type="entry name" value="PAS"/>
    <property type="match status" value="2"/>
</dbReference>
<dbReference type="AlphaFoldDB" id="S3V4F1"/>
<dbReference type="SMART" id="SM00387">
    <property type="entry name" value="HATPase_c"/>
    <property type="match status" value="1"/>
</dbReference>
<evidence type="ECO:0000256" key="9">
    <source>
        <dbReference type="SAM" id="Phobius"/>
    </source>
</evidence>
<evidence type="ECO:0000259" key="10">
    <source>
        <dbReference type="PROSITE" id="PS50112"/>
    </source>
</evidence>
<evidence type="ECO:0000313" key="13">
    <source>
        <dbReference type="Proteomes" id="UP000014540"/>
    </source>
</evidence>
<dbReference type="Pfam" id="PF00989">
    <property type="entry name" value="PAS"/>
    <property type="match status" value="1"/>
</dbReference>
<keyword evidence="7" id="KW-0067">ATP-binding</keyword>
<feature type="domain" description="PAS" evidence="10">
    <location>
        <begin position="334"/>
        <end position="409"/>
    </location>
</feature>
<protein>
    <recommendedName>
        <fullName evidence="2">histidine kinase</fullName>
        <ecNumber evidence="2">2.7.13.3</ecNumber>
    </recommendedName>
</protein>
<dbReference type="GO" id="GO:0005524">
    <property type="term" value="F:ATP binding"/>
    <property type="evidence" value="ECO:0007669"/>
    <property type="project" value="UniProtKB-KW"/>
</dbReference>
<dbReference type="InterPro" id="IPR013767">
    <property type="entry name" value="PAS_fold"/>
</dbReference>
<dbReference type="InterPro" id="IPR036890">
    <property type="entry name" value="HATPase_C_sf"/>
</dbReference>
<evidence type="ECO:0000256" key="3">
    <source>
        <dbReference type="ARBA" id="ARBA00022553"/>
    </source>
</evidence>
<dbReference type="InterPro" id="IPR003594">
    <property type="entry name" value="HATPase_dom"/>
</dbReference>
<dbReference type="Proteomes" id="UP000014540">
    <property type="component" value="Unassembled WGS sequence"/>
</dbReference>
<feature type="transmembrane region" description="Helical" evidence="9">
    <location>
        <begin position="151"/>
        <end position="169"/>
    </location>
</feature>
<keyword evidence="9" id="KW-1133">Transmembrane helix</keyword>
<evidence type="ECO:0000256" key="4">
    <source>
        <dbReference type="ARBA" id="ARBA00022679"/>
    </source>
</evidence>
<dbReference type="GO" id="GO:0004673">
    <property type="term" value="F:protein histidine kinase activity"/>
    <property type="evidence" value="ECO:0007669"/>
    <property type="project" value="UniProtKB-EC"/>
</dbReference>
<evidence type="ECO:0000256" key="2">
    <source>
        <dbReference type="ARBA" id="ARBA00012438"/>
    </source>
</evidence>
<dbReference type="SUPFAM" id="SSF55785">
    <property type="entry name" value="PYP-like sensor domain (PAS domain)"/>
    <property type="match status" value="2"/>
</dbReference>
<feature type="transmembrane region" description="Helical" evidence="9">
    <location>
        <begin position="118"/>
        <end position="139"/>
    </location>
</feature>
<dbReference type="PANTHER" id="PTHR41523:SF8">
    <property type="entry name" value="ETHYLENE RESPONSE SENSOR PROTEIN"/>
    <property type="match status" value="1"/>
</dbReference>
<dbReference type="InterPro" id="IPR000014">
    <property type="entry name" value="PAS"/>
</dbReference>
<feature type="domain" description="PAS" evidence="10">
    <location>
        <begin position="209"/>
        <end position="272"/>
    </location>
</feature>
<dbReference type="EMBL" id="AKWZ02000001">
    <property type="protein sequence ID" value="EPG76323.1"/>
    <property type="molecule type" value="Genomic_DNA"/>
</dbReference>
<dbReference type="SMART" id="SM00091">
    <property type="entry name" value="PAS"/>
    <property type="match status" value="2"/>
</dbReference>
<evidence type="ECO:0000256" key="7">
    <source>
        <dbReference type="ARBA" id="ARBA00022840"/>
    </source>
</evidence>
<dbReference type="InterPro" id="IPR035965">
    <property type="entry name" value="PAS-like_dom_sf"/>
</dbReference>
<evidence type="ECO:0000313" key="12">
    <source>
        <dbReference type="EMBL" id="EPG76323.1"/>
    </source>
</evidence>
<keyword evidence="6" id="KW-0418">Kinase</keyword>
<name>S3V4F1_9LEPT</name>
<dbReference type="Gene3D" id="3.30.450.20">
    <property type="entry name" value="PAS domain"/>
    <property type="match status" value="2"/>
</dbReference>
<evidence type="ECO:0000256" key="1">
    <source>
        <dbReference type="ARBA" id="ARBA00000085"/>
    </source>
</evidence>
<dbReference type="InterPro" id="IPR001610">
    <property type="entry name" value="PAC"/>
</dbReference>
<reference evidence="12" key="1">
    <citation type="submission" date="2013-04" db="EMBL/GenBank/DDBJ databases">
        <authorList>
            <person name="Harkins D.M."/>
            <person name="Durkin A.S."/>
            <person name="Selengut J.D."/>
            <person name="Sanka R."/>
            <person name="DePew J."/>
            <person name="Purushe J."/>
            <person name="Ahmed A."/>
            <person name="van der Linden H."/>
            <person name="Goris M.G.A."/>
            <person name="Hartskeerl R.A."/>
            <person name="Vinetz J.M."/>
            <person name="Sutton G.G."/>
            <person name="Nelson W.C."/>
            <person name="Fouts D.E."/>
        </authorList>
    </citation>
    <scope>NUCLEOTIDE SEQUENCE [LARGE SCALE GENOMIC DNA]</scope>
    <source>
        <strain evidence="12">BUT 6</strain>
    </source>
</reference>
<dbReference type="InterPro" id="IPR013655">
    <property type="entry name" value="PAS_fold_3"/>
</dbReference>
<keyword evidence="4" id="KW-0808">Transferase</keyword>
<dbReference type="CDD" id="cd00130">
    <property type="entry name" value="PAS"/>
    <property type="match status" value="2"/>
</dbReference>
<dbReference type="PANTHER" id="PTHR41523">
    <property type="entry name" value="TWO-COMPONENT SYSTEM SENSOR PROTEIN"/>
    <property type="match status" value="1"/>
</dbReference>
<dbReference type="RefSeq" id="WP_016547596.1">
    <property type="nucleotide sequence ID" value="NZ_AKWZ02000001.1"/>
</dbReference>
<dbReference type="Pfam" id="PF07568">
    <property type="entry name" value="HisKA_2"/>
    <property type="match status" value="1"/>
</dbReference>
<accession>S3V4F1</accession>
<dbReference type="GO" id="GO:0006355">
    <property type="term" value="P:regulation of DNA-templated transcription"/>
    <property type="evidence" value="ECO:0007669"/>
    <property type="project" value="InterPro"/>
</dbReference>
<feature type="transmembrane region" description="Helical" evidence="9">
    <location>
        <begin position="175"/>
        <end position="199"/>
    </location>
</feature>
<dbReference type="STRING" id="1193011.LEP1GSC058_1231"/>
<keyword evidence="9" id="KW-0812">Transmembrane</keyword>
<dbReference type="SUPFAM" id="SSF55874">
    <property type="entry name" value="ATPase domain of HSP90 chaperone/DNA topoisomerase II/histidine kinase"/>
    <property type="match status" value="1"/>
</dbReference>
<feature type="domain" description="PAC" evidence="11">
    <location>
        <begin position="281"/>
        <end position="333"/>
    </location>
</feature>
<feature type="transmembrane region" description="Helical" evidence="9">
    <location>
        <begin position="36"/>
        <end position="60"/>
    </location>
</feature>
<dbReference type="SMART" id="SM00086">
    <property type="entry name" value="PAC"/>
    <property type="match status" value="2"/>
</dbReference>
<dbReference type="Pfam" id="PF02518">
    <property type="entry name" value="HATPase_c"/>
    <property type="match status" value="1"/>
</dbReference>
<evidence type="ECO:0000256" key="6">
    <source>
        <dbReference type="ARBA" id="ARBA00022777"/>
    </source>
</evidence>
<dbReference type="OrthoDB" id="344644at2"/>
<feature type="transmembrane region" description="Helical" evidence="9">
    <location>
        <begin position="95"/>
        <end position="112"/>
    </location>
</feature>
<feature type="transmembrane region" description="Helical" evidence="9">
    <location>
        <begin position="6"/>
        <end position="29"/>
    </location>
</feature>
<dbReference type="PROSITE" id="PS50113">
    <property type="entry name" value="PAC"/>
    <property type="match status" value="2"/>
</dbReference>